<evidence type="ECO:0000313" key="3">
    <source>
        <dbReference type="EMBL" id="MXN20960.1"/>
    </source>
</evidence>
<dbReference type="PANTHER" id="PTHR36156:SF2">
    <property type="entry name" value="CUPIN TYPE-2 DOMAIN-CONTAINING PROTEIN"/>
    <property type="match status" value="1"/>
</dbReference>
<comment type="caution">
    <text evidence="3">The sequence shown here is derived from an EMBL/GenBank/DDBJ whole genome shotgun (WGS) entry which is preliminary data.</text>
</comment>
<feature type="region of interest" description="Disordered" evidence="1">
    <location>
        <begin position="51"/>
        <end position="73"/>
    </location>
</feature>
<evidence type="ECO:0000313" key="4">
    <source>
        <dbReference type="Proteomes" id="UP000477911"/>
    </source>
</evidence>
<dbReference type="Gene3D" id="2.60.120.10">
    <property type="entry name" value="Jelly Rolls"/>
    <property type="match status" value="1"/>
</dbReference>
<dbReference type="AlphaFoldDB" id="A0A6L7GCK4"/>
<dbReference type="EMBL" id="WUMU01000039">
    <property type="protein sequence ID" value="MXN20960.1"/>
    <property type="molecule type" value="Genomic_DNA"/>
</dbReference>
<dbReference type="InterPro" id="IPR047142">
    <property type="entry name" value="OryJ/VirC-like"/>
</dbReference>
<protein>
    <submittedName>
        <fullName evidence="3">Cupin domain-containing protein</fullName>
    </submittedName>
</protein>
<dbReference type="RefSeq" id="WP_160897078.1">
    <property type="nucleotide sequence ID" value="NZ_WUMU01000039.1"/>
</dbReference>
<dbReference type="InterPro" id="IPR013096">
    <property type="entry name" value="Cupin_2"/>
</dbReference>
<dbReference type="InterPro" id="IPR014710">
    <property type="entry name" value="RmlC-like_jellyroll"/>
</dbReference>
<reference evidence="3 4" key="1">
    <citation type="submission" date="2019-12" db="EMBL/GenBank/DDBJ databases">
        <authorList>
            <person name="Li M."/>
        </authorList>
    </citation>
    <scope>NUCLEOTIDE SEQUENCE [LARGE SCALE GENOMIC DNA]</scope>
    <source>
        <strain evidence="3 4">GBMRC 2024</strain>
    </source>
</reference>
<keyword evidence="4" id="KW-1185">Reference proteome</keyword>
<proteinExistence type="predicted"/>
<dbReference type="Proteomes" id="UP000477911">
    <property type="component" value="Unassembled WGS sequence"/>
</dbReference>
<dbReference type="Gene3D" id="2.20.70.150">
    <property type="match status" value="1"/>
</dbReference>
<dbReference type="InterPro" id="IPR011051">
    <property type="entry name" value="RmlC_Cupin_sf"/>
</dbReference>
<dbReference type="Pfam" id="PF07883">
    <property type="entry name" value="Cupin_2"/>
    <property type="match status" value="1"/>
</dbReference>
<accession>A0A6L7GCK4</accession>
<dbReference type="SUPFAM" id="SSF51182">
    <property type="entry name" value="RmlC-like cupins"/>
    <property type="match status" value="1"/>
</dbReference>
<evidence type="ECO:0000259" key="2">
    <source>
        <dbReference type="Pfam" id="PF07883"/>
    </source>
</evidence>
<name>A0A6L7GCK4_9RHOB</name>
<dbReference type="PANTHER" id="PTHR36156">
    <property type="entry name" value="SLR2101 PROTEIN"/>
    <property type="match status" value="1"/>
</dbReference>
<dbReference type="CDD" id="cd02231">
    <property type="entry name" value="cupin_BLL6423-like"/>
    <property type="match status" value="1"/>
</dbReference>
<feature type="domain" description="Cupin type-2" evidence="2">
    <location>
        <begin position="113"/>
        <end position="173"/>
    </location>
</feature>
<gene>
    <name evidence="3" type="ORF">GR170_24300</name>
</gene>
<evidence type="ECO:0000256" key="1">
    <source>
        <dbReference type="SAM" id="MobiDB-lite"/>
    </source>
</evidence>
<organism evidence="3 4">
    <name type="scientific">Pseudooceanicola albus</name>
    <dbReference type="NCBI Taxonomy" id="2692189"/>
    <lineage>
        <taxon>Bacteria</taxon>
        <taxon>Pseudomonadati</taxon>
        <taxon>Pseudomonadota</taxon>
        <taxon>Alphaproteobacteria</taxon>
        <taxon>Rhodobacterales</taxon>
        <taxon>Paracoccaceae</taxon>
        <taxon>Pseudooceanicola</taxon>
    </lineage>
</organism>
<sequence length="201" mass="21760">MQRTVRRVVTGHDGAGRAVVLSDGAPPVITRSDVQQDLSFYELWNTGGDPVVTPATSEPTLGRTETAPPPGGTVIRFVDIPPEGDEGPEFDRDQAERLFAAVGLAENAAHTLPGRHPLMHRTESIDYGIVLEGQIVLLLDDQEVVLEQGDMVVQRGTIHAWTNRSQGITRMAFILTDATFAPDLAQAQRDHDARLQAAAHG</sequence>